<dbReference type="Pfam" id="PF02782">
    <property type="entry name" value="FGGY_C"/>
    <property type="match status" value="1"/>
</dbReference>
<feature type="domain" description="Carbohydrate kinase FGGY N-terminal" evidence="5">
    <location>
        <begin position="9"/>
        <end position="254"/>
    </location>
</feature>
<dbReference type="CDD" id="cd07802">
    <property type="entry name" value="ASKHA_NBD_FGGY_EcLyxK-like"/>
    <property type="match status" value="1"/>
</dbReference>
<evidence type="ECO:0000256" key="1">
    <source>
        <dbReference type="ARBA" id="ARBA00009156"/>
    </source>
</evidence>
<keyword evidence="3 4" id="KW-0418">Kinase</keyword>
<evidence type="ECO:0000259" key="6">
    <source>
        <dbReference type="Pfam" id="PF02782"/>
    </source>
</evidence>
<dbReference type="RefSeq" id="WP_047962779.1">
    <property type="nucleotide sequence ID" value="NZ_CAWMBG010000042.1"/>
</dbReference>
<dbReference type="SUPFAM" id="SSF53067">
    <property type="entry name" value="Actin-like ATPase domain"/>
    <property type="match status" value="2"/>
</dbReference>
<protein>
    <submittedName>
        <fullName evidence="7">Xylulose kinase</fullName>
    </submittedName>
</protein>
<sequence>MSRHKHNFYLGIDCGGTYLKAGLYNERGQEYSIERIALKTLTPQLGYAERDLSELWNALISIINHLLRNTGICGQQIKGIGISAQGKGLFLLDKDDKPLGNGILSSDRRATEIVRQWQQQGMREKLYPHTRQTLWTGHPVSLLRWLKENQPERYNRIGAVMMAHDYLRWCLTGEKSCEESNISESNLYNMNTGDYDPALSSLLNISEIDGVLSRIVGSAEIGGEVTPPAAELTGLVAGTPVVGGLFDVASSAVCAGLQDEYTLNAVMGTWSVTSGIADQLRTHEPYPYIYGRYVNAGHYIVHEASPTSSGNLEWLTALWGKMSFEEINAAVNHLPKASSEVLFLPFLYGSNAGLEMTAGFYGLQSSHDRSHLLQAVYEGVIFSHMTHLKRMLERFTQTQTIRVMGGPAHSKVWMQMFADVSNLPVELPQVEETGCLGAALAALVGTGIYKDFTEAQKNLGYTIYTIEPDQNSHSAYLNKINKYQLIIESLRDFHSQCESLNTFREERI</sequence>
<dbReference type="Proteomes" id="UP000036277">
    <property type="component" value="Unassembled WGS sequence"/>
</dbReference>
<evidence type="ECO:0000256" key="4">
    <source>
        <dbReference type="RuleBase" id="RU003733"/>
    </source>
</evidence>
<dbReference type="PIRSF" id="PIRSF000538">
    <property type="entry name" value="GlpK"/>
    <property type="match status" value="1"/>
</dbReference>
<dbReference type="PATRIC" id="fig|880157.4.peg.1597"/>
<name>A0A0J5IR51_9GAMM</name>
<evidence type="ECO:0000256" key="2">
    <source>
        <dbReference type="ARBA" id="ARBA00022679"/>
    </source>
</evidence>
<dbReference type="PANTHER" id="PTHR43095:SF3">
    <property type="entry name" value="L-XYLULOSE_3-KETO-L-GULONATE KINASE"/>
    <property type="match status" value="1"/>
</dbReference>
<keyword evidence="2 4" id="KW-0808">Transferase</keyword>
<reference evidence="7 8" key="1">
    <citation type="submission" date="2015-06" db="EMBL/GenBank/DDBJ databases">
        <title>Draft Whole-Genome Sequence of the Entomopathogenic Bacterium Xenorhabdus khoisanae.</title>
        <authorList>
            <person name="Naidoo S."/>
            <person name="Featherston J."/>
            <person name="Gray V.M."/>
        </authorList>
    </citation>
    <scope>NUCLEOTIDE SEQUENCE [LARGE SCALE GENOMIC DNA]</scope>
    <source>
        <strain evidence="7 8">MCB</strain>
    </source>
</reference>
<dbReference type="InterPro" id="IPR018483">
    <property type="entry name" value="Carb_kinase_FGGY_CS"/>
</dbReference>
<organism evidence="7 8">
    <name type="scientific">Xenorhabdus khoisanae</name>
    <dbReference type="NCBI Taxonomy" id="880157"/>
    <lineage>
        <taxon>Bacteria</taxon>
        <taxon>Pseudomonadati</taxon>
        <taxon>Pseudomonadota</taxon>
        <taxon>Gammaproteobacteria</taxon>
        <taxon>Enterobacterales</taxon>
        <taxon>Morganellaceae</taxon>
        <taxon>Xenorhabdus</taxon>
    </lineage>
</organism>
<keyword evidence="8" id="KW-1185">Reference proteome</keyword>
<comment type="similarity">
    <text evidence="1 4">Belongs to the FGGY kinase family.</text>
</comment>
<dbReference type="GO" id="GO:0016301">
    <property type="term" value="F:kinase activity"/>
    <property type="evidence" value="ECO:0007669"/>
    <property type="project" value="UniProtKB-KW"/>
</dbReference>
<dbReference type="InterPro" id="IPR018484">
    <property type="entry name" value="FGGY_N"/>
</dbReference>
<feature type="domain" description="Carbohydrate kinase FGGY C-terminal" evidence="6">
    <location>
        <begin position="263"/>
        <end position="444"/>
    </location>
</feature>
<dbReference type="Pfam" id="PF00370">
    <property type="entry name" value="FGGY_N"/>
    <property type="match status" value="1"/>
</dbReference>
<dbReference type="GO" id="GO:0005975">
    <property type="term" value="P:carbohydrate metabolic process"/>
    <property type="evidence" value="ECO:0007669"/>
    <property type="project" value="InterPro"/>
</dbReference>
<dbReference type="EMBL" id="LFCV01000042">
    <property type="protein sequence ID" value="KMJ45690.1"/>
    <property type="molecule type" value="Genomic_DNA"/>
</dbReference>
<evidence type="ECO:0000313" key="8">
    <source>
        <dbReference type="Proteomes" id="UP000036277"/>
    </source>
</evidence>
<evidence type="ECO:0000256" key="3">
    <source>
        <dbReference type="ARBA" id="ARBA00022777"/>
    </source>
</evidence>
<gene>
    <name evidence="7" type="ORF">AB204_07595</name>
</gene>
<evidence type="ECO:0000313" key="7">
    <source>
        <dbReference type="EMBL" id="KMJ45690.1"/>
    </source>
</evidence>
<dbReference type="InterPro" id="IPR050406">
    <property type="entry name" value="FGGY_Carb_Kinase"/>
</dbReference>
<dbReference type="InterPro" id="IPR043129">
    <property type="entry name" value="ATPase_NBD"/>
</dbReference>
<dbReference type="PROSITE" id="PS00445">
    <property type="entry name" value="FGGY_KINASES_2"/>
    <property type="match status" value="1"/>
</dbReference>
<dbReference type="InterPro" id="IPR018485">
    <property type="entry name" value="FGGY_C"/>
</dbReference>
<proteinExistence type="inferred from homology"/>
<dbReference type="STRING" id="880157.AB204_07595"/>
<dbReference type="GO" id="GO:0016773">
    <property type="term" value="F:phosphotransferase activity, alcohol group as acceptor"/>
    <property type="evidence" value="ECO:0007669"/>
    <property type="project" value="InterPro"/>
</dbReference>
<dbReference type="InterPro" id="IPR000577">
    <property type="entry name" value="Carb_kinase_FGGY"/>
</dbReference>
<dbReference type="OrthoDB" id="9805576at2"/>
<dbReference type="PANTHER" id="PTHR43095">
    <property type="entry name" value="SUGAR KINASE"/>
    <property type="match status" value="1"/>
</dbReference>
<evidence type="ECO:0000259" key="5">
    <source>
        <dbReference type="Pfam" id="PF00370"/>
    </source>
</evidence>
<comment type="caution">
    <text evidence="7">The sequence shown here is derived from an EMBL/GenBank/DDBJ whole genome shotgun (WGS) entry which is preliminary data.</text>
</comment>
<dbReference type="AlphaFoldDB" id="A0A0J5IR51"/>
<dbReference type="Gene3D" id="3.30.420.40">
    <property type="match status" value="2"/>
</dbReference>
<accession>A0A0J5IR51</accession>